<dbReference type="RefSeq" id="WP_014257085.1">
    <property type="nucleotide sequence ID" value="NC_016627.1"/>
</dbReference>
<reference evidence="7 8" key="2">
    <citation type="journal article" date="2012" name="Stand. Genomic Sci.">
        <title>Complete Genome Sequence of Clostridium clariflavum DSM 19732.</title>
        <authorList>
            <person name="Izquierdo J.A."/>
            <person name="Goodwin L."/>
            <person name="Davenport K.W."/>
            <person name="Teshima H."/>
            <person name="Bruce D."/>
            <person name="Detter C."/>
            <person name="Tapia R."/>
            <person name="Han S."/>
            <person name="Land M."/>
            <person name="Hauser L."/>
            <person name="Jeffries C.D."/>
            <person name="Han J."/>
            <person name="Pitluck S."/>
            <person name="Nolan M."/>
            <person name="Chen A."/>
            <person name="Huntemann M."/>
            <person name="Mavromatis K."/>
            <person name="Mikhailova N."/>
            <person name="Liolios K."/>
            <person name="Woyke T."/>
            <person name="Lynd L.R."/>
        </authorList>
    </citation>
    <scope>NUCLEOTIDE SEQUENCE [LARGE SCALE GENOMIC DNA]</scope>
    <source>
        <strain evidence="8">DSM 19732 / NBRC 101661 / EBR45</strain>
    </source>
</reference>
<dbReference type="Gene3D" id="2.60.40.290">
    <property type="match status" value="2"/>
</dbReference>
<protein>
    <submittedName>
        <fullName evidence="7">Cellobiohydrolase A (1,4-beta-cellobiosidase A)</fullName>
    </submittedName>
</protein>
<dbReference type="InterPro" id="IPR012291">
    <property type="entry name" value="CBM2_carb-bd_dom_sf"/>
</dbReference>
<dbReference type="CDD" id="cd08548">
    <property type="entry name" value="Type_I_cohesin_like"/>
    <property type="match status" value="3"/>
</dbReference>
<dbReference type="Pfam" id="PF00553">
    <property type="entry name" value="CBM_2"/>
    <property type="match status" value="2"/>
</dbReference>
<feature type="domain" description="CBM2" evidence="6">
    <location>
        <begin position="646"/>
        <end position="748"/>
    </location>
</feature>
<dbReference type="eggNOG" id="COG2010">
    <property type="taxonomic scope" value="Bacteria"/>
</dbReference>
<proteinExistence type="predicted"/>
<feature type="compositionally biased region" description="Pro residues" evidence="4">
    <location>
        <begin position="174"/>
        <end position="197"/>
    </location>
</feature>
<feature type="region of interest" description="Disordered" evidence="4">
    <location>
        <begin position="163"/>
        <end position="197"/>
    </location>
</feature>
<dbReference type="Gene3D" id="2.60.40.680">
    <property type="match status" value="3"/>
</dbReference>
<gene>
    <name evidence="7" type="ordered locus">Clocl_4158</name>
</gene>
<feature type="compositionally biased region" description="Low complexity" evidence="4">
    <location>
        <begin position="163"/>
        <end position="173"/>
    </location>
</feature>
<dbReference type="InterPro" id="IPR008965">
    <property type="entry name" value="CBM2/CBM3_carb-bd_dom_sf"/>
</dbReference>
<dbReference type="EMBL" id="CP003065">
    <property type="protein sequence ID" value="AEV70589.1"/>
    <property type="molecule type" value="Genomic_DNA"/>
</dbReference>
<dbReference type="InterPro" id="IPR001919">
    <property type="entry name" value="CBD2"/>
</dbReference>
<dbReference type="GO" id="GO:0000272">
    <property type="term" value="P:polysaccharide catabolic process"/>
    <property type="evidence" value="ECO:0007669"/>
    <property type="project" value="InterPro"/>
</dbReference>
<comment type="subcellular location">
    <subcellularLocation>
        <location evidence="1">Secreted</location>
    </subcellularLocation>
</comment>
<dbReference type="AlphaFoldDB" id="G8LUE1"/>
<name>G8LUE1_ACECE</name>
<feature type="signal peptide" evidence="5">
    <location>
        <begin position="1"/>
        <end position="26"/>
    </location>
</feature>
<dbReference type="PRINTS" id="PR01217">
    <property type="entry name" value="PRICHEXTENSN"/>
</dbReference>
<dbReference type="KEGG" id="ccl:Clocl_4158"/>
<dbReference type="GO" id="GO:0030247">
    <property type="term" value="F:polysaccharide binding"/>
    <property type="evidence" value="ECO:0007669"/>
    <property type="project" value="UniProtKB-UniRule"/>
</dbReference>
<evidence type="ECO:0000259" key="6">
    <source>
        <dbReference type="PROSITE" id="PS51173"/>
    </source>
</evidence>
<dbReference type="InterPro" id="IPR002102">
    <property type="entry name" value="Cohesin_dom"/>
</dbReference>
<dbReference type="SMART" id="SM00637">
    <property type="entry name" value="CBD_II"/>
    <property type="match status" value="2"/>
</dbReference>
<reference evidence="8" key="1">
    <citation type="submission" date="2011-12" db="EMBL/GenBank/DDBJ databases">
        <title>Complete sequence of Clostridium clariflavum DSM 19732.</title>
        <authorList>
            <consortium name="US DOE Joint Genome Institute"/>
            <person name="Lucas S."/>
            <person name="Han J."/>
            <person name="Lapidus A."/>
            <person name="Cheng J.-F."/>
            <person name="Goodwin L."/>
            <person name="Pitluck S."/>
            <person name="Peters L."/>
            <person name="Teshima H."/>
            <person name="Detter J.C."/>
            <person name="Han C."/>
            <person name="Tapia R."/>
            <person name="Land M."/>
            <person name="Hauser L."/>
            <person name="Kyrpides N."/>
            <person name="Ivanova N."/>
            <person name="Pagani I."/>
            <person name="Kitzmiller T."/>
            <person name="Lynd L."/>
            <person name="Izquierdo J."/>
            <person name="Woyke T."/>
        </authorList>
    </citation>
    <scope>NUCLEOTIDE SEQUENCE [LARGE SCALE GENOMIC DNA]</scope>
    <source>
        <strain evidence="8">DSM 19732 / NBRC 101661 / EBR45</strain>
    </source>
</reference>
<feature type="compositionally biased region" description="Low complexity" evidence="4">
    <location>
        <begin position="506"/>
        <end position="517"/>
    </location>
</feature>
<evidence type="ECO:0000313" key="7">
    <source>
        <dbReference type="EMBL" id="AEV70589.1"/>
    </source>
</evidence>
<dbReference type="Pfam" id="PF00963">
    <property type="entry name" value="Cohesin"/>
    <property type="match status" value="3"/>
</dbReference>
<keyword evidence="7" id="KW-0378">Hydrolase</keyword>
<keyword evidence="2" id="KW-0964">Secreted</keyword>
<evidence type="ECO:0000256" key="3">
    <source>
        <dbReference type="ARBA" id="ARBA00022737"/>
    </source>
</evidence>
<evidence type="ECO:0000256" key="5">
    <source>
        <dbReference type="SAM" id="SignalP"/>
    </source>
</evidence>
<dbReference type="GO" id="GO:0005576">
    <property type="term" value="C:extracellular region"/>
    <property type="evidence" value="ECO:0007669"/>
    <property type="project" value="UniProtKB-SubCell"/>
</dbReference>
<keyword evidence="8" id="KW-1185">Reference proteome</keyword>
<feature type="chain" id="PRO_5038936383" evidence="5">
    <location>
        <begin position="27"/>
        <end position="748"/>
    </location>
</feature>
<feature type="compositionally biased region" description="Pro residues" evidence="4">
    <location>
        <begin position="518"/>
        <end position="532"/>
    </location>
</feature>
<dbReference type="GO" id="GO:0004553">
    <property type="term" value="F:hydrolase activity, hydrolyzing O-glycosyl compounds"/>
    <property type="evidence" value="ECO:0007669"/>
    <property type="project" value="InterPro"/>
</dbReference>
<feature type="region of interest" description="Disordered" evidence="4">
    <location>
        <begin position="335"/>
        <end position="367"/>
    </location>
</feature>
<sequence length="748" mass="78801" precursor="true">MYLSKFTKCISIVLCALILCTLMPLQKTEAASAEFTAYVESVTANVGQQVVVPIKLANVPSNGITTADMTITYDPSKLEYVNGSAGSIVMNPSVNFAINKENNGTIKILFLDETLLNEYIREDGIFANITFKVLGTSTVTISKATFGDRTLKPMTAKLNAGTITINGGATTQPTTPPTPTPTVRPTTPPTVPPTVPPTTPPVITGFTAYVESVTANAGQQVVVPIKLANVPSNGITTADMTIIYDPSKLEYVNGSAGSIVMNPSVNFAINKEDNGIIKILFLDETLLNEYIREDGIFANITFKALGTSTVTISKATFGDRTLKPMTAKLNAGTVTVNGGATTQPTTPPTPTPTVRPTTPPTVPPTVPPTIPPVITGFTAYVESVTANAGQQVVVPIKLANVPSNGITTADMTIIYDPSKLEYVNGSAGSIIMNPSVNFAIHKENNGTIKILFLDETLLNEYIREDGIFANITFKALGTSTVTISKATFGDRTLKPMTVKLNAGTVTVNGGATTQPTTSPTPTPTPTLTPPPQSGNFSVNYTQSDWGTGATVSMTITNNGSTAVNGWTVRFNFDGNQKITNAWNCSFTQNGNSIVLTNVDYNATIPAGGSVTIGFNISYTGTNKAPTNFIVNATSSGGTDNPVPTPPPSQNNNCSVTYTHNDWGSGATVSITIKNNGSTAVNGWTVNFTYAGNQKITNAWNCSYTQNGNSVTLKNVDYNSTIPAGGTITIGFNITYSGTNSIPTNITVN</sequence>
<feature type="region of interest" description="Disordered" evidence="4">
    <location>
        <begin position="506"/>
        <end position="532"/>
    </location>
</feature>
<dbReference type="Proteomes" id="UP000005435">
    <property type="component" value="Chromosome"/>
</dbReference>
<evidence type="ECO:0000256" key="4">
    <source>
        <dbReference type="SAM" id="MobiDB-lite"/>
    </source>
</evidence>
<feature type="domain" description="CBM2" evidence="6">
    <location>
        <begin position="529"/>
        <end position="638"/>
    </location>
</feature>
<evidence type="ECO:0000313" key="8">
    <source>
        <dbReference type="Proteomes" id="UP000005435"/>
    </source>
</evidence>
<dbReference type="HOGENOM" id="CLU_371616_0_0_9"/>
<dbReference type="SMR" id="G8LUE1"/>
<dbReference type="PROSITE" id="PS51173">
    <property type="entry name" value="CBM2"/>
    <property type="match status" value="2"/>
</dbReference>
<keyword evidence="5" id="KW-0732">Signal</keyword>
<evidence type="ECO:0000256" key="1">
    <source>
        <dbReference type="ARBA" id="ARBA00004613"/>
    </source>
</evidence>
<accession>G8LUE1</accession>
<keyword evidence="3" id="KW-0677">Repeat</keyword>
<dbReference type="STRING" id="720554.Clocl_4158"/>
<evidence type="ECO:0000256" key="2">
    <source>
        <dbReference type="ARBA" id="ARBA00022525"/>
    </source>
</evidence>
<feature type="compositionally biased region" description="Pro residues" evidence="4">
    <location>
        <begin position="345"/>
        <end position="367"/>
    </location>
</feature>
<dbReference type="SUPFAM" id="SSF49384">
    <property type="entry name" value="Carbohydrate-binding domain"/>
    <property type="match status" value="5"/>
</dbReference>
<feature type="compositionally biased region" description="Low complexity" evidence="4">
    <location>
        <begin position="335"/>
        <end position="344"/>
    </location>
</feature>
<organism evidence="7 8">
    <name type="scientific">Acetivibrio clariflavus (strain DSM 19732 / NBRC 101661 / EBR45)</name>
    <name type="common">Clostridium clariflavum</name>
    <dbReference type="NCBI Taxonomy" id="720554"/>
    <lineage>
        <taxon>Bacteria</taxon>
        <taxon>Bacillati</taxon>
        <taxon>Bacillota</taxon>
        <taxon>Clostridia</taxon>
        <taxon>Eubacteriales</taxon>
        <taxon>Oscillospiraceae</taxon>
        <taxon>Acetivibrio</taxon>
    </lineage>
</organism>